<evidence type="ECO:0000256" key="4">
    <source>
        <dbReference type="ARBA" id="ARBA00022574"/>
    </source>
</evidence>
<dbReference type="SUPFAM" id="SSF50978">
    <property type="entry name" value="WD40 repeat-like"/>
    <property type="match status" value="1"/>
</dbReference>
<dbReference type="PROSITE" id="PS50294">
    <property type="entry name" value="WD_REPEATS_REGION"/>
    <property type="match status" value="2"/>
</dbReference>
<evidence type="ECO:0000256" key="5">
    <source>
        <dbReference type="ARBA" id="ARBA00022737"/>
    </source>
</evidence>
<dbReference type="GO" id="GO:0006364">
    <property type="term" value="P:rRNA processing"/>
    <property type="evidence" value="ECO:0007669"/>
    <property type="project" value="UniProtKB-KW"/>
</dbReference>
<dbReference type="GO" id="GO:0045943">
    <property type="term" value="P:positive regulation of transcription by RNA polymerase I"/>
    <property type="evidence" value="ECO:0007669"/>
    <property type="project" value="TreeGrafter"/>
</dbReference>
<evidence type="ECO:0000313" key="11">
    <source>
        <dbReference type="Proteomes" id="UP000529965"/>
    </source>
</evidence>
<evidence type="ECO:0000256" key="6">
    <source>
        <dbReference type="ARBA" id="ARBA00023242"/>
    </source>
</evidence>
<dbReference type="EMBL" id="VZSK01001070">
    <property type="protein sequence ID" value="NWY69105.1"/>
    <property type="molecule type" value="Genomic_DNA"/>
</dbReference>
<dbReference type="InterPro" id="IPR001680">
    <property type="entry name" value="WD40_rpt"/>
</dbReference>
<dbReference type="InterPro" id="IPR018983">
    <property type="entry name" value="U3_snoRNA-assocProt_15_C"/>
</dbReference>
<dbReference type="CDD" id="cd00200">
    <property type="entry name" value="WD40"/>
    <property type="match status" value="1"/>
</dbReference>
<evidence type="ECO:0000256" key="1">
    <source>
        <dbReference type="ARBA" id="ARBA00004604"/>
    </source>
</evidence>
<feature type="domain" description="U3 small nucleolar RNA-associated protein 15 C-terminal" evidence="9">
    <location>
        <begin position="344"/>
        <end position="490"/>
    </location>
</feature>
<feature type="non-terminal residue" evidence="10">
    <location>
        <position position="520"/>
    </location>
</feature>
<organism evidence="10 11">
    <name type="scientific">Erithacus rubecula</name>
    <name type="common">European robin</name>
    <dbReference type="NCBI Taxonomy" id="37610"/>
    <lineage>
        <taxon>Eukaryota</taxon>
        <taxon>Metazoa</taxon>
        <taxon>Chordata</taxon>
        <taxon>Craniata</taxon>
        <taxon>Vertebrata</taxon>
        <taxon>Euteleostomi</taxon>
        <taxon>Archelosauria</taxon>
        <taxon>Archosauria</taxon>
        <taxon>Dinosauria</taxon>
        <taxon>Saurischia</taxon>
        <taxon>Theropoda</taxon>
        <taxon>Coelurosauria</taxon>
        <taxon>Aves</taxon>
        <taxon>Neognathae</taxon>
        <taxon>Neoaves</taxon>
        <taxon>Telluraves</taxon>
        <taxon>Australaves</taxon>
        <taxon>Passeriformes</taxon>
        <taxon>Turdidae</taxon>
        <taxon>Erithacus</taxon>
    </lineage>
</organism>
<dbReference type="PROSITE" id="PS00678">
    <property type="entry name" value="WD_REPEATS_1"/>
    <property type="match status" value="1"/>
</dbReference>
<keyword evidence="3" id="KW-0698">rRNA processing</keyword>
<dbReference type="PANTHER" id="PTHR19924:SF26">
    <property type="entry name" value="U3 SMALL NUCLEOLAR RNA-ASSOCIATED PROTEIN 15 HOMOLOG"/>
    <property type="match status" value="1"/>
</dbReference>
<protein>
    <recommendedName>
        <fullName evidence="2">U3 small nucleolar RNA-associated protein 15 homolog</fullName>
    </recommendedName>
</protein>
<accession>A0A7K7GHZ9</accession>
<feature type="repeat" description="WD" evidence="8">
    <location>
        <begin position="118"/>
        <end position="159"/>
    </location>
</feature>
<keyword evidence="6" id="KW-0539">Nucleus</keyword>
<evidence type="ECO:0000256" key="8">
    <source>
        <dbReference type="PROSITE-ProRule" id="PRU00221"/>
    </source>
</evidence>
<dbReference type="FunFam" id="2.130.10.10:FF:000448">
    <property type="entry name" value="U3 small nucleolar RNA-associated protein 15 homolog"/>
    <property type="match status" value="1"/>
</dbReference>
<evidence type="ECO:0000256" key="3">
    <source>
        <dbReference type="ARBA" id="ARBA00022552"/>
    </source>
</evidence>
<dbReference type="Pfam" id="PF09384">
    <property type="entry name" value="UTP15_C"/>
    <property type="match status" value="1"/>
</dbReference>
<sequence length="520" mass="58629">MAAYKPLVVQACPKLGERITQDTLYWRAYKTPVQIKEFGAINKVDFSPVPPYNYAVTASSRIHIYGRYSQEPIKAFSRFRDAPYGATYRDDGRLLVAGSEDGRVCLFDVGGKSPLRQFEGHTKPVHLVGFLSDKYRIFSGSDDYSSVLWDIPSSTEIISYSEHTDYVRCGCASKLNADVFITGSYDHTVKLFDARTKSSVMTIEHGHPVESVLLFPSGGLLVSAGGRYVKIWDVLKGGQLLVSLKNHHKTVTCLCLNSSGQRLLSGSLDRHVKIYSTTSYKVVHSFNYATSILSLALSPEDETIVVGMTNGVVNVKHRKPEEKSENSQKKRQPTYRTYVKGKSYMPKQEDFCVSKPVKRVLRKYDKLLRSFQSSKALDAVMEPPIMLHTPEVTVAVMQELHRRGTLRSALAGRDEKQVNLLLTFVSRRVIDPRFTAVLVTVADMITDIYQPVVGQSEIVDKQFLKLQQAIGKEIDYQEELLEVLGMMDTLFATFTKKRDTCLEENKNNGITEIIETNRKY</sequence>
<dbReference type="PANTHER" id="PTHR19924">
    <property type="entry name" value="UTP15 U3 SMALL NUCLEOLAR RNA-ASSOCIATED PROTEIN 15 FAMILY MEMBER"/>
    <property type="match status" value="1"/>
</dbReference>
<keyword evidence="4 8" id="KW-0853">WD repeat</keyword>
<comment type="function">
    <text evidence="7">Ribosome biogenesis factor. Involved in nucleolar processing of pre-18S ribosomal RNA. Required for optimal pre-ribosomal RNA transcription by RNA polymerase I. Part of the small subunit (SSU) processome, first precursor of the small eukaryotic ribosomal subunit. During the assembly of the SSU processome in the nucleolus, many ribosome biogenesis factors, an RNA chaperone and ribosomal proteins associate with the nascent pre-rRNA and work in concert to generate RNA folding, modifications, rearrangements and cleavage as well as targeted degradation of pre-ribosomal RNA by the RNA exosome.</text>
</comment>
<dbReference type="Proteomes" id="UP000529965">
    <property type="component" value="Unassembled WGS sequence"/>
</dbReference>
<dbReference type="Gene3D" id="2.130.10.10">
    <property type="entry name" value="YVTN repeat-like/Quinoprotein amine dehydrogenase"/>
    <property type="match status" value="2"/>
</dbReference>
<dbReference type="InterPro" id="IPR015943">
    <property type="entry name" value="WD40/YVTN_repeat-like_dom_sf"/>
</dbReference>
<evidence type="ECO:0000256" key="2">
    <source>
        <dbReference type="ARBA" id="ARBA00018260"/>
    </source>
</evidence>
<dbReference type="InterPro" id="IPR019775">
    <property type="entry name" value="WD40_repeat_CS"/>
</dbReference>
<comment type="subcellular location">
    <subcellularLocation>
        <location evidence="1">Nucleus</location>
        <location evidence="1">Nucleolus</location>
    </subcellularLocation>
</comment>
<dbReference type="Pfam" id="PF00400">
    <property type="entry name" value="WD40"/>
    <property type="match status" value="5"/>
</dbReference>
<dbReference type="GO" id="GO:0005730">
    <property type="term" value="C:nucleolus"/>
    <property type="evidence" value="ECO:0007669"/>
    <property type="project" value="UniProtKB-SubCell"/>
</dbReference>
<keyword evidence="5" id="KW-0677">Repeat</keyword>
<reference evidence="10 11" key="1">
    <citation type="submission" date="2019-09" db="EMBL/GenBank/DDBJ databases">
        <title>Bird 10,000 Genomes (B10K) Project - Family phase.</title>
        <authorList>
            <person name="Zhang G."/>
        </authorList>
    </citation>
    <scope>NUCLEOTIDE SEQUENCE [LARGE SCALE GENOMIC DNA]</scope>
    <source>
        <strain evidence="10">OUT-0015</strain>
        <tissue evidence="10">Blood</tissue>
    </source>
</reference>
<keyword evidence="11" id="KW-1185">Reference proteome</keyword>
<comment type="caution">
    <text evidence="10">The sequence shown here is derived from an EMBL/GenBank/DDBJ whole genome shotgun (WGS) entry which is preliminary data.</text>
</comment>
<evidence type="ECO:0000259" key="9">
    <source>
        <dbReference type="Pfam" id="PF09384"/>
    </source>
</evidence>
<feature type="repeat" description="WD" evidence="8">
    <location>
        <begin position="244"/>
        <end position="285"/>
    </location>
</feature>
<feature type="non-terminal residue" evidence="10">
    <location>
        <position position="1"/>
    </location>
</feature>
<dbReference type="PROSITE" id="PS50082">
    <property type="entry name" value="WD_REPEATS_2"/>
    <property type="match status" value="2"/>
</dbReference>
<dbReference type="InterPro" id="IPR036322">
    <property type="entry name" value="WD40_repeat_dom_sf"/>
</dbReference>
<evidence type="ECO:0000313" key="10">
    <source>
        <dbReference type="EMBL" id="NWY69105.1"/>
    </source>
</evidence>
<proteinExistence type="predicted"/>
<name>A0A7K7GHZ9_ERIRU</name>
<evidence type="ECO:0000256" key="7">
    <source>
        <dbReference type="ARBA" id="ARBA00045437"/>
    </source>
</evidence>
<dbReference type="SMART" id="SM00320">
    <property type="entry name" value="WD40"/>
    <property type="match status" value="7"/>
</dbReference>
<gene>
    <name evidence="10" type="primary">Utp15</name>
    <name evidence="10" type="ORF">ERIRUB_R04821</name>
</gene>
<dbReference type="AlphaFoldDB" id="A0A7K7GHZ9"/>